<organism evidence="2 3">
    <name type="scientific">Abyssobacteria bacterium (strain SURF_5)</name>
    <dbReference type="NCBI Taxonomy" id="2093360"/>
    <lineage>
        <taxon>Bacteria</taxon>
        <taxon>Pseudomonadati</taxon>
        <taxon>Candidatus Hydrogenedentota</taxon>
        <taxon>Candidatus Abyssobacteria</taxon>
    </lineage>
</organism>
<protein>
    <submittedName>
        <fullName evidence="2">DUF1156 domain-containing protein</fullName>
    </submittedName>
</protein>
<sequence length="906" mass="100908">MTDTFSKKLIEVALPLAAINEGSKPETENPFLKGHPRAIHNWWARTPLSVSRAILFAQLIDDPGNGLETEEAQRARRELLDFVAKLATWEATTDEKLIEKAREIILKQFKGKAPEFWDMFAGRASIPLEAQRLGLKVTSSDLNPVAVTIQRGLLEFPSTFSGSPPVHPQNDQNLLHSTVWKGATGLADDIRWYGKWVCQEAQKRLSKLYPKGPDGNVVVAWLWTRTVPSPDPSRNGAAVPLVRSFKLAGKKRHVWVFPKVNRKGNNFEFDIANGIVPEVKGTVSRKGATCLLSKNPMPFPYVRKQAKQGNMGTRLMAIVTEGNRGKFYHAPSDQHISAARQASPKWRPDCEMPKKHRNFQPPVYGMENIGDLFTPRQLVALDILCDIILDARKHILEHAKGNTAYAEAVTFYLACALSRMTDYHSNLTTWNPTNENVSHLFQRQAIPMAWDFCEANPIEGKLAYDAVAGWVASSLESLPTEAHPARVKQADARQETPSFGSAPVVSTDPPYYDNISYADLADFFYVWLRRILKSIDPHTFATLLTPKGPELIASPTRHGSLELAEKHFRHGFQNVFAEILQTAEPSIPCTIYYAFKQEEEEESSESPEGGNRVSTGWETMLEGLVEAGFQITGTWPVRTTKKARAVAKDANALASAIVLVARKRSLEAPHCSRRELLNELKRKLPSALKHLQQGNVAPVDLAQASIGPGMAIFSQYSKVIESRGRMTVRTALSLINQTLDEVLSEQEAEFDTDTRWCLAWFEQHGMKEGLYGDAETLSKAKNTAVNGLVEAGVVFSRGGKVRLLDRNELPEDWDPAKDKRLTVWEITQHLIYSLEKSGESGAAELLSKLGSGAGEAARELSYRLFQICEKNSWSKEALSYNGLVVAWPEIVKLATTARPTEQGKLI</sequence>
<dbReference type="InterPro" id="IPR029063">
    <property type="entry name" value="SAM-dependent_MTases_sf"/>
</dbReference>
<evidence type="ECO:0000313" key="3">
    <source>
        <dbReference type="Proteomes" id="UP000265882"/>
    </source>
</evidence>
<evidence type="ECO:0000259" key="1">
    <source>
        <dbReference type="Pfam" id="PF06634"/>
    </source>
</evidence>
<feature type="domain" description="DUF1156" evidence="1">
    <location>
        <begin position="13"/>
        <end position="80"/>
    </location>
</feature>
<reference evidence="2 3" key="1">
    <citation type="journal article" date="2017" name="ISME J.">
        <title>Energy and carbon metabolisms in a deep terrestrial subsurface fluid microbial community.</title>
        <authorList>
            <person name="Momper L."/>
            <person name="Jungbluth S.P."/>
            <person name="Lee M.D."/>
            <person name="Amend J.P."/>
        </authorList>
    </citation>
    <scope>NUCLEOTIDE SEQUENCE [LARGE SCALE GENOMIC DNA]</scope>
    <source>
        <strain evidence="2">SURF_5</strain>
    </source>
</reference>
<name>A0A3A4P4T2_ABYX5</name>
<gene>
    <name evidence="2" type="ORF">C4520_04190</name>
</gene>
<dbReference type="AlphaFoldDB" id="A0A3A4P4T2"/>
<dbReference type="InterPro" id="IPR009537">
    <property type="entry name" value="DUF1156"/>
</dbReference>
<dbReference type="Pfam" id="PF06634">
    <property type="entry name" value="DUF1156"/>
    <property type="match status" value="1"/>
</dbReference>
<dbReference type="Proteomes" id="UP000265882">
    <property type="component" value="Unassembled WGS sequence"/>
</dbReference>
<evidence type="ECO:0000313" key="2">
    <source>
        <dbReference type="EMBL" id="RJP24370.1"/>
    </source>
</evidence>
<dbReference type="SUPFAM" id="SSF53335">
    <property type="entry name" value="S-adenosyl-L-methionine-dependent methyltransferases"/>
    <property type="match status" value="1"/>
</dbReference>
<proteinExistence type="predicted"/>
<comment type="caution">
    <text evidence="2">The sequence shown here is derived from an EMBL/GenBank/DDBJ whole genome shotgun (WGS) entry which is preliminary data.</text>
</comment>
<dbReference type="EMBL" id="QZKU01000036">
    <property type="protein sequence ID" value="RJP24370.1"/>
    <property type="molecule type" value="Genomic_DNA"/>
</dbReference>
<accession>A0A3A4P4T2</accession>